<organism evidence="5 6">
    <name type="scientific">Gossypium hirsutum</name>
    <name type="common">Upland cotton</name>
    <name type="synonym">Gossypium mexicanum</name>
    <dbReference type="NCBI Taxonomy" id="3635"/>
    <lineage>
        <taxon>Eukaryota</taxon>
        <taxon>Viridiplantae</taxon>
        <taxon>Streptophyta</taxon>
        <taxon>Embryophyta</taxon>
        <taxon>Tracheophyta</taxon>
        <taxon>Spermatophyta</taxon>
        <taxon>Magnoliopsida</taxon>
        <taxon>eudicotyledons</taxon>
        <taxon>Gunneridae</taxon>
        <taxon>Pentapetalae</taxon>
        <taxon>rosids</taxon>
        <taxon>malvids</taxon>
        <taxon>Malvales</taxon>
        <taxon>Malvaceae</taxon>
        <taxon>Malvoideae</taxon>
        <taxon>Gossypium</taxon>
    </lineage>
</organism>
<dbReference type="GeneID" id="107918045"/>
<evidence type="ECO:0000313" key="6">
    <source>
        <dbReference type="RefSeq" id="XP_016703033.1"/>
    </source>
</evidence>
<dbReference type="KEGG" id="ghi:107918045"/>
<proteinExistence type="inferred from homology"/>
<dbReference type="InterPro" id="IPR006969">
    <property type="entry name" value="Stig-like"/>
</dbReference>
<dbReference type="PANTHER" id="PTHR33227">
    <property type="entry name" value="STIGMA-SPECIFIC STIG1-LIKE PROTEIN 3"/>
    <property type="match status" value="1"/>
</dbReference>
<protein>
    <submittedName>
        <fullName evidence="6">Stigma-specific STIG1-like protein 1</fullName>
    </submittedName>
</protein>
<dbReference type="Proteomes" id="UP000818029">
    <property type="component" value="Chromosome A01"/>
</dbReference>
<keyword evidence="5" id="KW-1185">Reference proteome</keyword>
<evidence type="ECO:0000313" key="5">
    <source>
        <dbReference type="Proteomes" id="UP000818029"/>
    </source>
</evidence>
<gene>
    <name evidence="6" type="primary">LOC107918045</name>
</gene>
<reference evidence="6" key="2">
    <citation type="submission" date="2025-08" db="UniProtKB">
        <authorList>
            <consortium name="RefSeq"/>
        </authorList>
    </citation>
    <scope>IDENTIFICATION</scope>
</reference>
<evidence type="ECO:0000256" key="4">
    <source>
        <dbReference type="SAM" id="SignalP"/>
    </source>
</evidence>
<evidence type="ECO:0000256" key="1">
    <source>
        <dbReference type="ARBA" id="ARBA00006010"/>
    </source>
</evidence>
<dbReference type="RefSeq" id="XP_016703033.1">
    <property type="nucleotide sequence ID" value="XM_016847544.2"/>
</dbReference>
<feature type="region of interest" description="Disordered" evidence="3">
    <location>
        <begin position="152"/>
        <end position="220"/>
    </location>
</feature>
<evidence type="ECO:0000256" key="3">
    <source>
        <dbReference type="SAM" id="MobiDB-lite"/>
    </source>
</evidence>
<feature type="chain" id="PRO_5010551483" evidence="4">
    <location>
        <begin position="26"/>
        <end position="220"/>
    </location>
</feature>
<comment type="similarity">
    <text evidence="1">Belongs to the STIG1 family.</text>
</comment>
<dbReference type="OMA" id="RPWICNE"/>
<dbReference type="Pfam" id="PF04885">
    <property type="entry name" value="Stig1"/>
    <property type="match status" value="1"/>
</dbReference>
<name>A0A1U8KPW4_GOSHI</name>
<feature type="signal peptide" evidence="4">
    <location>
        <begin position="1"/>
        <end position="25"/>
    </location>
</feature>
<dbReference type="PANTHER" id="PTHR33227:SF48">
    <property type="entry name" value="STIGMA-SPECIFIC STIG1-LIKE PROTEIN 4"/>
    <property type="match status" value="1"/>
</dbReference>
<dbReference type="STRING" id="3635.A0A1U8KPW4"/>
<dbReference type="OrthoDB" id="2013942at2759"/>
<feature type="compositionally biased region" description="Pro residues" evidence="3">
    <location>
        <begin position="152"/>
        <end position="211"/>
    </location>
</feature>
<accession>A0A1U8KPW4</accession>
<keyword evidence="2 4" id="KW-0732">Signal</keyword>
<dbReference type="AlphaFoldDB" id="A0A1U8KPW4"/>
<sequence length="220" mass="24624">MEWLAKALFLPFLLQLLVLLPIAIAEANVKLKWVLQNETTDRASPWLRNAANPRPRPGGCMFRPWICERGEHPPTARMRCCRNRCVDLNSDDAHCGLCALRCPFTWQCCRGVCINTNISPLNCGRCGNRCPFRVPCSFGMCGYAQPPPRPPRPFPPHPPRPFPPHPPRPIPPHPPRPFPPPHPHRPQPTPCPPTQPGPPPRTCPRGLPPPLKGDHSPSRS</sequence>
<dbReference type="PaxDb" id="3635-A0A1U8KPW4"/>
<reference evidence="5" key="1">
    <citation type="journal article" date="2020" name="Nat. Genet.">
        <title>Genomic diversifications of five Gossypium allopolyploid species and their impact on cotton improvement.</title>
        <authorList>
            <person name="Chen Z.J."/>
            <person name="Sreedasyam A."/>
            <person name="Ando A."/>
            <person name="Song Q."/>
            <person name="De Santiago L.M."/>
            <person name="Hulse-Kemp A.M."/>
            <person name="Ding M."/>
            <person name="Ye W."/>
            <person name="Kirkbride R.C."/>
            <person name="Jenkins J."/>
            <person name="Plott C."/>
            <person name="Lovell J."/>
            <person name="Lin Y.M."/>
            <person name="Vaughn R."/>
            <person name="Liu B."/>
            <person name="Simpson S."/>
            <person name="Scheffler B.E."/>
            <person name="Wen L."/>
            <person name="Saski C.A."/>
            <person name="Grover C.E."/>
            <person name="Hu G."/>
            <person name="Conover J.L."/>
            <person name="Carlson J.W."/>
            <person name="Shu S."/>
            <person name="Boston L.B."/>
            <person name="Williams M."/>
            <person name="Peterson D.G."/>
            <person name="McGee K."/>
            <person name="Jones D.C."/>
            <person name="Wendel J.F."/>
            <person name="Stelly D.M."/>
            <person name="Grimwood J."/>
            <person name="Schmutz J."/>
        </authorList>
    </citation>
    <scope>NUCLEOTIDE SEQUENCE [LARGE SCALE GENOMIC DNA]</scope>
    <source>
        <strain evidence="5">cv. TM-1</strain>
    </source>
</reference>
<evidence type="ECO:0000256" key="2">
    <source>
        <dbReference type="ARBA" id="ARBA00022729"/>
    </source>
</evidence>